<proteinExistence type="predicted"/>
<comment type="caution">
    <text evidence="2">The sequence shown here is derived from an EMBL/GenBank/DDBJ whole genome shotgun (WGS) entry which is preliminary data.</text>
</comment>
<dbReference type="EMBL" id="JBHSWI010000001">
    <property type="protein sequence ID" value="MFC6646587.1"/>
    <property type="molecule type" value="Genomic_DNA"/>
</dbReference>
<name>A0ABW1ZAX5_9BACT</name>
<sequence length="738" mass="73843">MSVMKMTRGPLALGAASLALLLSGCGATTTTSTANPFVTTATLSGKLHGGNQPVVGATVSLYAVGTTGYGSAATLYAQTTTVAYGSFSFNQTAITGATGAPSSITSSYACPTGSTTNPDPQMYLIAKGGETQGTGNGNNSAAAFIIAIGKCSTAASANVDMNEVTSVATMAALQQYFNPVTESLGYASSTQSQQGYVNGLAAITNLADVTAGTAKTSVTLSATPTGSTNAVTVTATPEFNQVNLLANILAACVNTTSNTSTNCGTLFTNAVAPSASVTSQPSADYSSINATNEDVVQALYFMLTNPAAGGSASSMNALYALVNAQAPFQPYYTTAPTDWTVAISYASASTCTVSSGTTSTQKFLTGVNAPAIDAQGNVWAASVGTGGGLFEISPNGTPLTCALGATVKGTSPAAIDINGNVWVGSTVAANSSYNLYKWNSMNSALESTWPIGSTAVPSTLATDGNGNVFYATTGGVVGELVSAATSGAPVTAAQTLASLGSSRTFYFMQADASGNLWIPDVTASNPSSIFELFSSTNTSGSTYENGYETSTISSSNLYFPYGIAVGQNMVYSSNGAGSGSPGVSYRWSFITPDSSTHTASVTTSSVELGGNYSVRGVAVDGANNVWQANNNPGTGNWVTGTSTGIGYGLAEISAAGNAISATSASGTGAYGTNTGGFQKPSPFFSIGARGPAIDSTGNVWVGQNSASAANITEYIGAAVPVMTPLAAAAQSNLLGQKP</sequence>
<organism evidence="2 3">
    <name type="scientific">Granulicella cerasi</name>
    <dbReference type="NCBI Taxonomy" id="741063"/>
    <lineage>
        <taxon>Bacteria</taxon>
        <taxon>Pseudomonadati</taxon>
        <taxon>Acidobacteriota</taxon>
        <taxon>Terriglobia</taxon>
        <taxon>Terriglobales</taxon>
        <taxon>Acidobacteriaceae</taxon>
        <taxon>Granulicella</taxon>
    </lineage>
</organism>
<dbReference type="RefSeq" id="WP_263370243.1">
    <property type="nucleotide sequence ID" value="NZ_JAGSYD010000001.1"/>
</dbReference>
<evidence type="ECO:0000313" key="2">
    <source>
        <dbReference type="EMBL" id="MFC6646587.1"/>
    </source>
</evidence>
<accession>A0ABW1ZAX5</accession>
<reference evidence="3" key="1">
    <citation type="journal article" date="2019" name="Int. J. Syst. Evol. Microbiol.">
        <title>The Global Catalogue of Microorganisms (GCM) 10K type strain sequencing project: providing services to taxonomists for standard genome sequencing and annotation.</title>
        <authorList>
            <consortium name="The Broad Institute Genomics Platform"/>
            <consortium name="The Broad Institute Genome Sequencing Center for Infectious Disease"/>
            <person name="Wu L."/>
            <person name="Ma J."/>
        </authorList>
    </citation>
    <scope>NUCLEOTIDE SEQUENCE [LARGE SCALE GENOMIC DNA]</scope>
    <source>
        <strain evidence="3">CGMCC 1.16026</strain>
    </source>
</reference>
<feature type="chain" id="PRO_5047422214" evidence="1">
    <location>
        <begin position="35"/>
        <end position="738"/>
    </location>
</feature>
<dbReference type="Proteomes" id="UP001596391">
    <property type="component" value="Unassembled WGS sequence"/>
</dbReference>
<evidence type="ECO:0000256" key="1">
    <source>
        <dbReference type="SAM" id="SignalP"/>
    </source>
</evidence>
<keyword evidence="3" id="KW-1185">Reference proteome</keyword>
<dbReference type="InterPro" id="IPR011042">
    <property type="entry name" value="6-blade_b-propeller_TolB-like"/>
</dbReference>
<keyword evidence="1" id="KW-0732">Signal</keyword>
<dbReference type="Gene3D" id="2.120.10.30">
    <property type="entry name" value="TolB, C-terminal domain"/>
    <property type="match status" value="1"/>
</dbReference>
<dbReference type="PROSITE" id="PS51257">
    <property type="entry name" value="PROKAR_LIPOPROTEIN"/>
    <property type="match status" value="1"/>
</dbReference>
<gene>
    <name evidence="2" type="ORF">ACFQBQ_13525</name>
</gene>
<protein>
    <submittedName>
        <fullName evidence="2">Uncharacterized protein</fullName>
    </submittedName>
</protein>
<dbReference type="SUPFAM" id="SSF63829">
    <property type="entry name" value="Calcium-dependent phosphotriesterase"/>
    <property type="match status" value="1"/>
</dbReference>
<feature type="signal peptide" evidence="1">
    <location>
        <begin position="1"/>
        <end position="34"/>
    </location>
</feature>
<evidence type="ECO:0000313" key="3">
    <source>
        <dbReference type="Proteomes" id="UP001596391"/>
    </source>
</evidence>